<reference evidence="1" key="1">
    <citation type="submission" date="2020-12" db="EMBL/GenBank/DDBJ databases">
        <title>Bacterial taxonomy.</title>
        <authorList>
            <person name="Pan X."/>
        </authorList>
    </citation>
    <scope>NUCLEOTIDE SEQUENCE</scope>
    <source>
        <strain evidence="1">KCTC 52957</strain>
    </source>
</reference>
<dbReference type="Pfam" id="PF11000">
    <property type="entry name" value="DUF2840"/>
    <property type="match status" value="1"/>
</dbReference>
<accession>A0A934MIT9</accession>
<evidence type="ECO:0000313" key="1">
    <source>
        <dbReference type="EMBL" id="MBJ3764569.1"/>
    </source>
</evidence>
<sequence>MSPTRTRVDLLWVSGRIERWIRFGWINDETSRDPIRRIVAFDPGTIFALVRWSANAYGTAESRIDILRAVLPGEPCSTVPHVHPGGAILLRLAGWPKVEATLLAIEQVEATDIAPEDVCPDHWRHVHNRLTTGLHPRSYTHARHAAWLKRREIGT</sequence>
<organism evidence="1 2">
    <name type="scientific">Palleronia pontilimi</name>
    <dbReference type="NCBI Taxonomy" id="1964209"/>
    <lineage>
        <taxon>Bacteria</taxon>
        <taxon>Pseudomonadati</taxon>
        <taxon>Pseudomonadota</taxon>
        <taxon>Alphaproteobacteria</taxon>
        <taxon>Rhodobacterales</taxon>
        <taxon>Roseobacteraceae</taxon>
        <taxon>Palleronia</taxon>
    </lineage>
</organism>
<dbReference type="EMBL" id="JAEKPD010000030">
    <property type="protein sequence ID" value="MBJ3764569.1"/>
    <property type="molecule type" value="Genomic_DNA"/>
</dbReference>
<dbReference type="InterPro" id="IPR021263">
    <property type="entry name" value="DUF2840"/>
</dbReference>
<proteinExistence type="predicted"/>
<dbReference type="Proteomes" id="UP000642488">
    <property type="component" value="Unassembled WGS sequence"/>
</dbReference>
<protein>
    <submittedName>
        <fullName evidence="1">DUF2840 domain-containing protein</fullName>
    </submittedName>
</protein>
<evidence type="ECO:0000313" key="2">
    <source>
        <dbReference type="Proteomes" id="UP000642488"/>
    </source>
</evidence>
<gene>
    <name evidence="1" type="ORF">ILP92_17680</name>
</gene>
<keyword evidence="2" id="KW-1185">Reference proteome</keyword>
<comment type="caution">
    <text evidence="1">The sequence shown here is derived from an EMBL/GenBank/DDBJ whole genome shotgun (WGS) entry which is preliminary data.</text>
</comment>
<dbReference type="AlphaFoldDB" id="A0A934MIT9"/>
<name>A0A934MIT9_9RHOB</name>
<dbReference type="RefSeq" id="WP_198917739.1">
    <property type="nucleotide sequence ID" value="NZ_JAEKPD010000030.1"/>
</dbReference>